<keyword evidence="6" id="KW-0547">Nucleotide-binding</keyword>
<evidence type="ECO:0000256" key="1">
    <source>
        <dbReference type="ARBA" id="ARBA00004429"/>
    </source>
</evidence>
<feature type="compositionally biased region" description="Basic and acidic residues" evidence="11">
    <location>
        <begin position="616"/>
        <end position="633"/>
    </location>
</feature>
<keyword evidence="16" id="KW-1185">Reference proteome</keyword>
<dbReference type="GO" id="GO:0015421">
    <property type="term" value="F:ABC-type oligopeptide transporter activity"/>
    <property type="evidence" value="ECO:0007669"/>
    <property type="project" value="TreeGrafter"/>
</dbReference>
<evidence type="ECO:0000256" key="5">
    <source>
        <dbReference type="ARBA" id="ARBA00022692"/>
    </source>
</evidence>
<evidence type="ECO:0000256" key="2">
    <source>
        <dbReference type="ARBA" id="ARBA00022448"/>
    </source>
</evidence>
<dbReference type="EMBL" id="MWWW01000028">
    <property type="protein sequence ID" value="OZG57454.1"/>
    <property type="molecule type" value="Genomic_DNA"/>
</dbReference>
<dbReference type="Gene3D" id="3.40.50.300">
    <property type="entry name" value="P-loop containing nucleotide triphosphate hydrolases"/>
    <property type="match status" value="1"/>
</dbReference>
<keyword evidence="9 12" id="KW-0472">Membrane</keyword>
<proteinExistence type="inferred from homology"/>
<dbReference type="CDD" id="cd18548">
    <property type="entry name" value="ABC_6TM_Tm287_like"/>
    <property type="match status" value="1"/>
</dbReference>
<dbReference type="SUPFAM" id="SSF52540">
    <property type="entry name" value="P-loop containing nucleoside triphosphate hydrolases"/>
    <property type="match status" value="1"/>
</dbReference>
<dbReference type="InterPro" id="IPR027417">
    <property type="entry name" value="P-loop_NTPase"/>
</dbReference>
<evidence type="ECO:0000256" key="9">
    <source>
        <dbReference type="ARBA" id="ARBA00023136"/>
    </source>
</evidence>
<dbReference type="Gene3D" id="1.20.1560.10">
    <property type="entry name" value="ABC transporter type 1, transmembrane domain"/>
    <property type="match status" value="1"/>
</dbReference>
<feature type="transmembrane region" description="Helical" evidence="12">
    <location>
        <begin position="247"/>
        <end position="276"/>
    </location>
</feature>
<feature type="transmembrane region" description="Helical" evidence="12">
    <location>
        <begin position="65"/>
        <end position="89"/>
    </location>
</feature>
<dbReference type="PROSITE" id="PS50893">
    <property type="entry name" value="ABC_TRANSPORTER_2"/>
    <property type="match status" value="1"/>
</dbReference>
<reference evidence="15 16" key="1">
    <citation type="journal article" date="2017" name="BMC Genomics">
        <title>Comparative genomic and phylogenomic analyses of the Bifidobacteriaceae family.</title>
        <authorList>
            <person name="Lugli G.A."/>
            <person name="Milani C."/>
            <person name="Turroni F."/>
            <person name="Duranti S."/>
            <person name="Mancabelli L."/>
            <person name="Mangifesta M."/>
            <person name="Ferrario C."/>
            <person name="Modesto M."/>
            <person name="Mattarelli P."/>
            <person name="Jiri K."/>
            <person name="van Sinderen D."/>
            <person name="Ventura M."/>
        </authorList>
    </citation>
    <scope>NUCLEOTIDE SEQUENCE [LARGE SCALE GENOMIC DNA]</scope>
    <source>
        <strain evidence="15 16">DSM 100196</strain>
    </source>
</reference>
<keyword evidence="8 12" id="KW-1133">Transmembrane helix</keyword>
<evidence type="ECO:0000256" key="11">
    <source>
        <dbReference type="SAM" id="MobiDB-lite"/>
    </source>
</evidence>
<dbReference type="InterPro" id="IPR003593">
    <property type="entry name" value="AAA+_ATPase"/>
</dbReference>
<evidence type="ECO:0000256" key="7">
    <source>
        <dbReference type="ARBA" id="ARBA00022840"/>
    </source>
</evidence>
<dbReference type="PROSITE" id="PS00211">
    <property type="entry name" value="ABC_TRANSPORTER_1"/>
    <property type="match status" value="1"/>
</dbReference>
<dbReference type="GO" id="GO:0005886">
    <property type="term" value="C:plasma membrane"/>
    <property type="evidence" value="ECO:0007669"/>
    <property type="project" value="UniProtKB-SubCell"/>
</dbReference>
<dbReference type="OrthoDB" id="9806127at2"/>
<evidence type="ECO:0000256" key="10">
    <source>
        <dbReference type="ARBA" id="ARBA00023455"/>
    </source>
</evidence>
<evidence type="ECO:0000256" key="4">
    <source>
        <dbReference type="ARBA" id="ARBA00022519"/>
    </source>
</evidence>
<feature type="transmembrane region" description="Helical" evidence="12">
    <location>
        <begin position="28"/>
        <end position="53"/>
    </location>
</feature>
<evidence type="ECO:0000313" key="16">
    <source>
        <dbReference type="Proteomes" id="UP000216871"/>
    </source>
</evidence>
<dbReference type="InterPro" id="IPR011527">
    <property type="entry name" value="ABC1_TM_dom"/>
</dbReference>
<comment type="caution">
    <text evidence="15">The sequence shown here is derived from an EMBL/GenBank/DDBJ whole genome shotgun (WGS) entry which is preliminary data.</text>
</comment>
<feature type="domain" description="ABC transporter" evidence="13">
    <location>
        <begin position="366"/>
        <end position="603"/>
    </location>
</feature>
<name>A0A261FE87_9BIFI</name>
<comment type="similarity">
    <text evidence="10">Belongs to the ABC transporter superfamily. Siderophore-Fe(3+) uptake transporter (SIUT) (TC 3.A.1.21) family.</text>
</comment>
<feature type="domain" description="ABC transmembrane type-1" evidence="14">
    <location>
        <begin position="29"/>
        <end position="311"/>
    </location>
</feature>
<dbReference type="GO" id="GO:0016887">
    <property type="term" value="F:ATP hydrolysis activity"/>
    <property type="evidence" value="ECO:0007669"/>
    <property type="project" value="InterPro"/>
</dbReference>
<keyword evidence="5 12" id="KW-0812">Transmembrane</keyword>
<feature type="region of interest" description="Disordered" evidence="11">
    <location>
        <begin position="608"/>
        <end position="633"/>
    </location>
</feature>
<dbReference type="GO" id="GO:0005524">
    <property type="term" value="F:ATP binding"/>
    <property type="evidence" value="ECO:0007669"/>
    <property type="project" value="UniProtKB-KW"/>
</dbReference>
<dbReference type="Pfam" id="PF00664">
    <property type="entry name" value="ABC_membrane"/>
    <property type="match status" value="1"/>
</dbReference>
<dbReference type="PANTHER" id="PTHR43394:SF1">
    <property type="entry name" value="ATP-BINDING CASSETTE SUB-FAMILY B MEMBER 10, MITOCHONDRIAL"/>
    <property type="match status" value="1"/>
</dbReference>
<dbReference type="Pfam" id="PF00005">
    <property type="entry name" value="ABC_tran"/>
    <property type="match status" value="1"/>
</dbReference>
<accession>A0A261FE87</accession>
<evidence type="ECO:0000256" key="8">
    <source>
        <dbReference type="ARBA" id="ARBA00022989"/>
    </source>
</evidence>
<organism evidence="15 16">
    <name type="scientific">Bifidobacterium myosotis</name>
    <dbReference type="NCBI Taxonomy" id="1630166"/>
    <lineage>
        <taxon>Bacteria</taxon>
        <taxon>Bacillati</taxon>
        <taxon>Actinomycetota</taxon>
        <taxon>Actinomycetes</taxon>
        <taxon>Bifidobacteriales</taxon>
        <taxon>Bifidobacteriaceae</taxon>
        <taxon>Bifidobacterium</taxon>
    </lineage>
</organism>
<dbReference type="FunFam" id="3.40.50.300:FF:000221">
    <property type="entry name" value="Multidrug ABC transporter ATP-binding protein"/>
    <property type="match status" value="1"/>
</dbReference>
<feature type="transmembrane region" description="Helical" evidence="12">
    <location>
        <begin position="288"/>
        <end position="309"/>
    </location>
</feature>
<dbReference type="InterPro" id="IPR017871">
    <property type="entry name" value="ABC_transporter-like_CS"/>
</dbReference>
<dbReference type="PROSITE" id="PS50929">
    <property type="entry name" value="ABC_TM1F"/>
    <property type="match status" value="1"/>
</dbReference>
<protein>
    <submittedName>
        <fullName evidence="15">ABC transporter</fullName>
    </submittedName>
</protein>
<keyword evidence="4" id="KW-0997">Cell inner membrane</keyword>
<gene>
    <name evidence="15" type="ORF">BMYO_1951</name>
</gene>
<evidence type="ECO:0000256" key="12">
    <source>
        <dbReference type="SAM" id="Phobius"/>
    </source>
</evidence>
<keyword evidence="3" id="KW-1003">Cell membrane</keyword>
<feature type="transmembrane region" description="Helical" evidence="12">
    <location>
        <begin position="170"/>
        <end position="191"/>
    </location>
</feature>
<comment type="subcellular location">
    <subcellularLocation>
        <location evidence="1">Cell inner membrane</location>
        <topology evidence="1">Multi-pass membrane protein</topology>
    </subcellularLocation>
</comment>
<dbReference type="AlphaFoldDB" id="A0A261FE87"/>
<evidence type="ECO:0000256" key="3">
    <source>
        <dbReference type="ARBA" id="ARBA00022475"/>
    </source>
</evidence>
<dbReference type="InterPro" id="IPR039421">
    <property type="entry name" value="Type_1_exporter"/>
</dbReference>
<dbReference type="InterPro" id="IPR003439">
    <property type="entry name" value="ABC_transporter-like_ATP-bd"/>
</dbReference>
<dbReference type="InterPro" id="IPR036640">
    <property type="entry name" value="ABC1_TM_sf"/>
</dbReference>
<evidence type="ECO:0000313" key="15">
    <source>
        <dbReference type="EMBL" id="OZG57454.1"/>
    </source>
</evidence>
<keyword evidence="2" id="KW-0813">Transport</keyword>
<dbReference type="SMART" id="SM00382">
    <property type="entry name" value="AAA"/>
    <property type="match status" value="1"/>
</dbReference>
<keyword evidence="7" id="KW-0067">ATP-binding</keyword>
<evidence type="ECO:0000256" key="6">
    <source>
        <dbReference type="ARBA" id="ARBA00022741"/>
    </source>
</evidence>
<sequence>MTTETRKVERVETVKVLMRHIGEFRRDAILTPLVMIGEVICEMIVPLLMATLIDDGVEKGDMGVIVRTSLIMLVVVLCGLTVGCLGSVFGSKAAAGFARNLRQDQYDNIQTFSFTNIDRFSTPSLVTRLTTDVMNIQNAFMMIMRMVPRAASSLIVAMCMAFVVSGRMALIYLGAVIFLGIVLGVLMNIAARFFRRAFPEYDVLNENTEENITAIRVVKAFDRGDMQNELFRTISKRIYDIFMKAELTLAAVNPVIQLTVWASMLLISWFGANLIVAGDLTTGDLTSLLMYCMNILMSLVMLSMTIVMITMSSASARRVAEVLTERADMPVAEHPVMVVKDGAIDFNDVDFSYPEVTLSENDPTAKRRADMASRITGTRRRERVLDDIDLHIPSGAVVGVIGGTGSAKTSLVNLIPRLYDVTGGEVMVGGVDVRDYDLDTLRDNVAVVLQKNVLFSGTIASNLKWGDPNATLEDMRRACHIACADEFIDRMPDGYDTVVEQGGQNLSGGQRQRLCIARALLKHPKVLILDDSTSAVDTATDARIRRAFATEMPEVTKIIIAQRVSSVQDADMIVVMDDGRIHGVGTHAELVASDEIYASIVELQTKGGGDFDEAAMGDHDESHDESHNESEVK</sequence>
<feature type="transmembrane region" description="Helical" evidence="12">
    <location>
        <begin position="146"/>
        <end position="164"/>
    </location>
</feature>
<dbReference type="PANTHER" id="PTHR43394">
    <property type="entry name" value="ATP-DEPENDENT PERMEASE MDL1, MITOCHONDRIAL"/>
    <property type="match status" value="1"/>
</dbReference>
<dbReference type="SUPFAM" id="SSF90123">
    <property type="entry name" value="ABC transporter transmembrane region"/>
    <property type="match status" value="1"/>
</dbReference>
<evidence type="ECO:0000259" key="13">
    <source>
        <dbReference type="PROSITE" id="PS50893"/>
    </source>
</evidence>
<dbReference type="Proteomes" id="UP000216871">
    <property type="component" value="Unassembled WGS sequence"/>
</dbReference>
<evidence type="ECO:0000259" key="14">
    <source>
        <dbReference type="PROSITE" id="PS50929"/>
    </source>
</evidence>